<keyword evidence="4 7" id="KW-1133">Transmembrane helix</keyword>
<keyword evidence="9" id="KW-1185">Reference proteome</keyword>
<evidence type="ECO:0000256" key="6">
    <source>
        <dbReference type="SAM" id="MobiDB-lite"/>
    </source>
</evidence>
<gene>
    <name evidence="8" type="ORF">GNZ21_14940</name>
</gene>
<dbReference type="RefSeq" id="WP_157325752.1">
    <property type="nucleotide sequence ID" value="NZ_BMFX01000008.1"/>
</dbReference>
<keyword evidence="2" id="KW-1003">Cell membrane</keyword>
<dbReference type="GO" id="GO:0022857">
    <property type="term" value="F:transmembrane transporter activity"/>
    <property type="evidence" value="ECO:0007669"/>
    <property type="project" value="InterPro"/>
</dbReference>
<feature type="transmembrane region" description="Helical" evidence="7">
    <location>
        <begin position="383"/>
        <end position="407"/>
    </location>
</feature>
<dbReference type="EMBL" id="WRPM01000102">
    <property type="protein sequence ID" value="MVT27632.1"/>
    <property type="molecule type" value="Genomic_DNA"/>
</dbReference>
<dbReference type="GO" id="GO:0005886">
    <property type="term" value="C:plasma membrane"/>
    <property type="evidence" value="ECO:0007669"/>
    <property type="project" value="UniProtKB-SubCell"/>
</dbReference>
<evidence type="ECO:0000256" key="3">
    <source>
        <dbReference type="ARBA" id="ARBA00022692"/>
    </source>
</evidence>
<dbReference type="PANTHER" id="PTHR47089:SF1">
    <property type="entry name" value="GUANOSINE ABC TRANSPORTER PERMEASE PROTEIN NUPP"/>
    <property type="match status" value="1"/>
</dbReference>
<feature type="transmembrane region" description="Helical" evidence="7">
    <location>
        <begin position="254"/>
        <end position="274"/>
    </location>
</feature>
<protein>
    <submittedName>
        <fullName evidence="8">ABC transporter permease</fullName>
    </submittedName>
</protein>
<name>A0A7K1UMW1_9MICC</name>
<comment type="subcellular location">
    <subcellularLocation>
        <location evidence="1">Cell membrane</location>
        <topology evidence="1">Multi-pass membrane protein</topology>
    </subcellularLocation>
</comment>
<keyword evidence="5 7" id="KW-0472">Membrane</keyword>
<dbReference type="Pfam" id="PF02653">
    <property type="entry name" value="BPD_transp_2"/>
    <property type="match status" value="1"/>
</dbReference>
<evidence type="ECO:0000256" key="2">
    <source>
        <dbReference type="ARBA" id="ARBA00022475"/>
    </source>
</evidence>
<feature type="transmembrane region" description="Helical" evidence="7">
    <location>
        <begin position="303"/>
        <end position="324"/>
    </location>
</feature>
<feature type="compositionally biased region" description="Basic and acidic residues" evidence="6">
    <location>
        <begin position="1"/>
        <end position="10"/>
    </location>
</feature>
<evidence type="ECO:0000313" key="9">
    <source>
        <dbReference type="Proteomes" id="UP000460157"/>
    </source>
</evidence>
<dbReference type="Proteomes" id="UP000460157">
    <property type="component" value="Unassembled WGS sequence"/>
</dbReference>
<feature type="transmembrane region" description="Helical" evidence="7">
    <location>
        <begin position="356"/>
        <end position="377"/>
    </location>
</feature>
<proteinExistence type="predicted"/>
<dbReference type="InterPro" id="IPR001851">
    <property type="entry name" value="ABC_transp_permease"/>
</dbReference>
<feature type="compositionally biased region" description="Basic and acidic residues" evidence="6">
    <location>
        <begin position="424"/>
        <end position="434"/>
    </location>
</feature>
<evidence type="ECO:0000256" key="7">
    <source>
        <dbReference type="SAM" id="Phobius"/>
    </source>
</evidence>
<evidence type="ECO:0000256" key="1">
    <source>
        <dbReference type="ARBA" id="ARBA00004651"/>
    </source>
</evidence>
<accession>A0A7K1UMW1</accession>
<comment type="caution">
    <text evidence="8">The sequence shown here is derived from an EMBL/GenBank/DDBJ whole genome shotgun (WGS) entry which is preliminary data.</text>
</comment>
<feature type="transmembrane region" description="Helical" evidence="7">
    <location>
        <begin position="172"/>
        <end position="192"/>
    </location>
</feature>
<feature type="transmembrane region" description="Helical" evidence="7">
    <location>
        <begin position="146"/>
        <end position="166"/>
    </location>
</feature>
<dbReference type="AlphaFoldDB" id="A0A7K1UMW1"/>
<dbReference type="PANTHER" id="PTHR47089">
    <property type="entry name" value="ABC TRANSPORTER, PERMEASE PROTEIN"/>
    <property type="match status" value="1"/>
</dbReference>
<feature type="transmembrane region" description="Helical" evidence="7">
    <location>
        <begin position="204"/>
        <end position="222"/>
    </location>
</feature>
<reference evidence="8 9" key="1">
    <citation type="submission" date="2019-12" db="EMBL/GenBank/DDBJ databases">
        <title>Nesterenkonia muleiensis sp. nov., a novel actinobacterium isolated from sap of Populus euphratica.</title>
        <authorList>
            <person name="Wang R."/>
        </authorList>
    </citation>
    <scope>NUCLEOTIDE SEQUENCE [LARGE SCALE GENOMIC DNA]</scope>
    <source>
        <strain evidence="8 9">F10</strain>
    </source>
</reference>
<evidence type="ECO:0000256" key="5">
    <source>
        <dbReference type="ARBA" id="ARBA00023136"/>
    </source>
</evidence>
<dbReference type="CDD" id="cd06580">
    <property type="entry name" value="TM_PBP1_transp_TpRbsC_like"/>
    <property type="match status" value="1"/>
</dbReference>
<evidence type="ECO:0000313" key="8">
    <source>
        <dbReference type="EMBL" id="MVT27632.1"/>
    </source>
</evidence>
<feature type="region of interest" description="Disordered" evidence="6">
    <location>
        <begin position="1"/>
        <end position="24"/>
    </location>
</feature>
<feature type="transmembrane region" description="Helical" evidence="7">
    <location>
        <begin position="330"/>
        <end position="349"/>
    </location>
</feature>
<dbReference type="OrthoDB" id="45037at2"/>
<sequence>MSEADRKNDAAPESSSPAPAPGGALKEAESRLHYALRDLAQSSWVITVLSIVVALGVGAVLILATNAQVQDTLGYFFARPGDFFSASFEVIRDAYSALFRGAVYDWQAATPQRSIRPLTETLVNAVPLILAGLGIAIGFRSGMLNIGGQGQIILGATCAAFIGYAFQLPLGLHLLLALMGGVLGGAIWGGIAGVLKAKTGANEVIVTIMLNNIALYFLAWLLRQQWFVQTGSNQPIAAPVEDSARLFGLLGSGFRLHAGIFIAIAATVFVWWLLERSTLGFEMRAIGENPEAARTAGVNVPKATALVLIIGGALCGLAGAAHLLGTEYRLAAGIAGTLGFDAITVALLGRSRPLGTFLAGLLFGGLRAGGVLMQAQTGTPIDIVLVLQSVIVLLIAAPPLVRAIFFLPGTDTKPKKPRHRRRALRDTASRRAEDPALAGSAQGEGSQR</sequence>
<feature type="region of interest" description="Disordered" evidence="6">
    <location>
        <begin position="413"/>
        <end position="448"/>
    </location>
</feature>
<feature type="transmembrane region" description="Helical" evidence="7">
    <location>
        <begin position="44"/>
        <end position="64"/>
    </location>
</feature>
<evidence type="ECO:0000256" key="4">
    <source>
        <dbReference type="ARBA" id="ARBA00022989"/>
    </source>
</evidence>
<organism evidence="8 9">
    <name type="scientific">Nesterenkonia alkaliphila</name>
    <dbReference type="NCBI Taxonomy" id="1463631"/>
    <lineage>
        <taxon>Bacteria</taxon>
        <taxon>Bacillati</taxon>
        <taxon>Actinomycetota</taxon>
        <taxon>Actinomycetes</taxon>
        <taxon>Micrococcales</taxon>
        <taxon>Micrococcaceae</taxon>
        <taxon>Nesterenkonia</taxon>
    </lineage>
</organism>
<feature type="transmembrane region" description="Helical" evidence="7">
    <location>
        <begin position="121"/>
        <end position="139"/>
    </location>
</feature>
<keyword evidence="3 7" id="KW-0812">Transmembrane</keyword>